<sequence>MESIIRDRIEETFLNELPVESLRQLAIDLNEEGIGKDTILKEFHEFDAFLIKEWRDIEVDILEDVIDMMTGYYVGRNLELK</sequence>
<evidence type="ECO:0000313" key="1">
    <source>
        <dbReference type="EMBL" id="KFF18786.1"/>
    </source>
</evidence>
<dbReference type="OrthoDB" id="9554201at2"/>
<accession>A0A086AQ22</accession>
<proteinExistence type="predicted"/>
<dbReference type="EMBL" id="JPRM01000005">
    <property type="protein sequence ID" value="KFF18786.1"/>
    <property type="molecule type" value="Genomic_DNA"/>
</dbReference>
<evidence type="ECO:0000313" key="2">
    <source>
        <dbReference type="EMBL" id="OXA88797.1"/>
    </source>
</evidence>
<dbReference type="AlphaFoldDB" id="A0A086AQ22"/>
<dbReference type="Proteomes" id="UP000028712">
    <property type="component" value="Unassembled WGS sequence"/>
</dbReference>
<reference evidence="2 4" key="2">
    <citation type="submission" date="2016-11" db="EMBL/GenBank/DDBJ databases">
        <title>Whole genomes of Flavobacteriaceae.</title>
        <authorList>
            <person name="Stine C."/>
            <person name="Li C."/>
            <person name="Tadesse D."/>
        </authorList>
    </citation>
    <scope>NUCLEOTIDE SEQUENCE [LARGE SCALE GENOMIC DNA]</scope>
    <source>
        <strain evidence="2 4">ATCC 29551</strain>
    </source>
</reference>
<reference evidence="1 3" key="1">
    <citation type="submission" date="2014-07" db="EMBL/GenBank/DDBJ databases">
        <title>Genome of Flavobacterium hydatis DSM 2063.</title>
        <authorList>
            <person name="Pipes S.E."/>
            <person name="Stropko S.J."/>
            <person name="Newman J.D."/>
        </authorList>
    </citation>
    <scope>NUCLEOTIDE SEQUENCE [LARGE SCALE GENOMIC DNA]</scope>
    <source>
        <strain evidence="1 3">DSM 2063</strain>
    </source>
</reference>
<gene>
    <name evidence="2" type="ORF">B0A62_21380</name>
    <name evidence="1" type="ORF">IW20_04245</name>
</gene>
<protein>
    <submittedName>
        <fullName evidence="1">Uncharacterized protein</fullName>
    </submittedName>
</protein>
<dbReference type="EMBL" id="MUGY01000032">
    <property type="protein sequence ID" value="OXA88797.1"/>
    <property type="molecule type" value="Genomic_DNA"/>
</dbReference>
<dbReference type="RefSeq" id="WP_035619259.1">
    <property type="nucleotide sequence ID" value="NZ_JBEWQG010000002.1"/>
</dbReference>
<name>A0A086AQ22_FLAHY</name>
<dbReference type="Proteomes" id="UP000198424">
    <property type="component" value="Unassembled WGS sequence"/>
</dbReference>
<organism evidence="1 3">
    <name type="scientific">Flavobacterium hydatis</name>
    <name type="common">Cytophaga aquatilis</name>
    <dbReference type="NCBI Taxonomy" id="991"/>
    <lineage>
        <taxon>Bacteria</taxon>
        <taxon>Pseudomonadati</taxon>
        <taxon>Bacteroidota</taxon>
        <taxon>Flavobacteriia</taxon>
        <taxon>Flavobacteriales</taxon>
        <taxon>Flavobacteriaceae</taxon>
        <taxon>Flavobacterium</taxon>
    </lineage>
</organism>
<dbReference type="STRING" id="991.IW20_04245"/>
<evidence type="ECO:0000313" key="3">
    <source>
        <dbReference type="Proteomes" id="UP000028712"/>
    </source>
</evidence>
<comment type="caution">
    <text evidence="1">The sequence shown here is derived from an EMBL/GenBank/DDBJ whole genome shotgun (WGS) entry which is preliminary data.</text>
</comment>
<keyword evidence="4" id="KW-1185">Reference proteome</keyword>
<evidence type="ECO:0000313" key="4">
    <source>
        <dbReference type="Proteomes" id="UP000198424"/>
    </source>
</evidence>